<feature type="transmembrane region" description="Helical" evidence="6">
    <location>
        <begin position="249"/>
        <end position="271"/>
    </location>
</feature>
<feature type="transmembrane region" description="Helical" evidence="6">
    <location>
        <begin position="341"/>
        <end position="365"/>
    </location>
</feature>
<feature type="transmembrane region" description="Helical" evidence="6">
    <location>
        <begin position="599"/>
        <end position="620"/>
    </location>
</feature>
<organism evidence="8 9">
    <name type="scientific">Cyphellophora europaea (strain CBS 101466)</name>
    <name type="common">Phialophora europaea</name>
    <dbReference type="NCBI Taxonomy" id="1220924"/>
    <lineage>
        <taxon>Eukaryota</taxon>
        <taxon>Fungi</taxon>
        <taxon>Dikarya</taxon>
        <taxon>Ascomycota</taxon>
        <taxon>Pezizomycotina</taxon>
        <taxon>Eurotiomycetes</taxon>
        <taxon>Chaetothyriomycetidae</taxon>
        <taxon>Chaetothyriales</taxon>
        <taxon>Cyphellophoraceae</taxon>
        <taxon>Cyphellophora</taxon>
    </lineage>
</organism>
<name>W2RZ14_CYPE1</name>
<dbReference type="PROSITE" id="PS50850">
    <property type="entry name" value="MFS"/>
    <property type="match status" value="1"/>
</dbReference>
<dbReference type="AlphaFoldDB" id="W2RZ14"/>
<feature type="compositionally biased region" description="Polar residues" evidence="5">
    <location>
        <begin position="79"/>
        <end position="88"/>
    </location>
</feature>
<feature type="transmembrane region" description="Helical" evidence="6">
    <location>
        <begin position="178"/>
        <end position="198"/>
    </location>
</feature>
<gene>
    <name evidence="8" type="ORF">HMPREF1541_05184</name>
</gene>
<dbReference type="InterPro" id="IPR036259">
    <property type="entry name" value="MFS_trans_sf"/>
</dbReference>
<proteinExistence type="predicted"/>
<evidence type="ECO:0000259" key="7">
    <source>
        <dbReference type="PROSITE" id="PS50850"/>
    </source>
</evidence>
<evidence type="ECO:0000256" key="6">
    <source>
        <dbReference type="SAM" id="Phobius"/>
    </source>
</evidence>
<dbReference type="GeneID" id="19972523"/>
<feature type="region of interest" description="Disordered" evidence="5">
    <location>
        <begin position="28"/>
        <end position="151"/>
    </location>
</feature>
<dbReference type="VEuPathDB" id="FungiDB:HMPREF1541_05184"/>
<dbReference type="InterPro" id="IPR020846">
    <property type="entry name" value="MFS_dom"/>
</dbReference>
<dbReference type="GO" id="GO:0015244">
    <property type="term" value="F:fluconazole transmembrane transporter activity"/>
    <property type="evidence" value="ECO:0007669"/>
    <property type="project" value="TreeGrafter"/>
</dbReference>
<dbReference type="OrthoDB" id="3357846at2759"/>
<feature type="transmembrane region" description="Helical" evidence="6">
    <location>
        <begin position="530"/>
        <end position="557"/>
    </location>
</feature>
<dbReference type="PANTHER" id="PTHR23502">
    <property type="entry name" value="MAJOR FACILITATOR SUPERFAMILY"/>
    <property type="match status" value="1"/>
</dbReference>
<keyword evidence="2 6" id="KW-0812">Transmembrane</keyword>
<evidence type="ECO:0000256" key="3">
    <source>
        <dbReference type="ARBA" id="ARBA00022989"/>
    </source>
</evidence>
<feature type="domain" description="Major facilitator superfamily (MFS) profile" evidence="7">
    <location>
        <begin position="180"/>
        <end position="633"/>
    </location>
</feature>
<comment type="subcellular location">
    <subcellularLocation>
        <location evidence="1">Membrane</location>
        <topology evidence="1">Multi-pass membrane protein</topology>
    </subcellularLocation>
</comment>
<keyword evidence="9" id="KW-1185">Reference proteome</keyword>
<evidence type="ECO:0000256" key="1">
    <source>
        <dbReference type="ARBA" id="ARBA00004141"/>
    </source>
</evidence>
<feature type="compositionally biased region" description="Polar residues" evidence="5">
    <location>
        <begin position="130"/>
        <end position="151"/>
    </location>
</feature>
<feature type="transmembrane region" description="Helical" evidence="6">
    <location>
        <begin position="503"/>
        <end position="524"/>
    </location>
</feature>
<dbReference type="SUPFAM" id="SSF103473">
    <property type="entry name" value="MFS general substrate transporter"/>
    <property type="match status" value="1"/>
</dbReference>
<feature type="transmembrane region" description="Helical" evidence="6">
    <location>
        <begin position="305"/>
        <end position="329"/>
    </location>
</feature>
<evidence type="ECO:0000256" key="5">
    <source>
        <dbReference type="SAM" id="MobiDB-lite"/>
    </source>
</evidence>
<feature type="compositionally biased region" description="Basic and acidic residues" evidence="5">
    <location>
        <begin position="61"/>
        <end position="78"/>
    </location>
</feature>
<dbReference type="CDD" id="cd17323">
    <property type="entry name" value="MFS_Tpo1_MDR_like"/>
    <property type="match status" value="1"/>
</dbReference>
<dbReference type="HOGENOM" id="CLU_008455_11_1_1"/>
<accession>W2RZ14</accession>
<evidence type="ECO:0000256" key="4">
    <source>
        <dbReference type="ARBA" id="ARBA00023136"/>
    </source>
</evidence>
<dbReference type="PANTHER" id="PTHR23502:SF23">
    <property type="entry name" value="FLUCONAZOLE RESISTANCE PROTEIN 1"/>
    <property type="match status" value="1"/>
</dbReference>
<dbReference type="RefSeq" id="XP_008717747.1">
    <property type="nucleotide sequence ID" value="XM_008719525.1"/>
</dbReference>
<evidence type="ECO:0000313" key="9">
    <source>
        <dbReference type="Proteomes" id="UP000030752"/>
    </source>
</evidence>
<feature type="transmembrane region" description="Helical" evidence="6">
    <location>
        <begin position="218"/>
        <end position="237"/>
    </location>
</feature>
<dbReference type="InParanoid" id="W2RZ14"/>
<sequence length="633" mass="69443">MDSIIRDSSLGQIIRFATRNRILKYPEEVDGFQCPSGYKEETTKPLDTFSSASTHAVPSPGEEKDIESDPRFERRGSTRDNALAQTATAPDRESLSSSSDDGVERDLSKIMSRPQMSHVSTRADLEQAYTRATQQESIKQQPSRPIAPTRTSDGTILVDWYTTDDPANPQNWTHRKKALVVVQIYFYTLAVYIGSAIITPSQPYIEHRFGVSAEVASLGLSMYVLGYGIGPLLFSPLSEIPSIGRNPPYIATFGVFLAISIGVACVDNFPALIVLRFLQGFFGSPCLATGGASIGDIYSLLRLPYYLTGWAAFATAGPALGPMISGFSVPATNWHWSLWEIVWLAAPVYIILFTLLPETSADAILLQRARRLRKLTGNAALRSQSEITQSQLSVSEVVVSNLWRPLQINALDPAVLFTSIYIALMYGIFYSFFEVFPFVYATGLPRANTPTHGYGLNAGEIGLIFLSISVGVAISIPTYMLYLKYVFEPEIRAHGLGAPEKRLVPGLYVCFLVPVGLFIFGWTGFNSPQIHWIVPTLGITIFTIGIFIIFQVVFIYIPLTYPQYAASLFAGNDFARSSIAAGAIHFSRPMFLNLGVGPGVSLLAGLTFGGCIGIWALWYFGAALRARSRFAAK</sequence>
<dbReference type="Proteomes" id="UP000030752">
    <property type="component" value="Unassembled WGS sequence"/>
</dbReference>
<dbReference type="eggNOG" id="KOG0255">
    <property type="taxonomic scope" value="Eukaryota"/>
</dbReference>
<feature type="transmembrane region" description="Helical" evidence="6">
    <location>
        <begin position="461"/>
        <end position="482"/>
    </location>
</feature>
<dbReference type="EMBL" id="KB822720">
    <property type="protein sequence ID" value="ETN40904.1"/>
    <property type="molecule type" value="Genomic_DNA"/>
</dbReference>
<evidence type="ECO:0000313" key="8">
    <source>
        <dbReference type="EMBL" id="ETN40904.1"/>
    </source>
</evidence>
<evidence type="ECO:0000256" key="2">
    <source>
        <dbReference type="ARBA" id="ARBA00022692"/>
    </source>
</evidence>
<feature type="transmembrane region" description="Helical" evidence="6">
    <location>
        <begin position="414"/>
        <end position="441"/>
    </location>
</feature>
<dbReference type="STRING" id="1220924.W2RZ14"/>
<reference evidence="8 9" key="1">
    <citation type="submission" date="2013-03" db="EMBL/GenBank/DDBJ databases">
        <title>The Genome Sequence of Phialophora europaea CBS 101466.</title>
        <authorList>
            <consortium name="The Broad Institute Genomics Platform"/>
            <person name="Cuomo C."/>
            <person name="de Hoog S."/>
            <person name="Gorbushina A."/>
            <person name="Walker B."/>
            <person name="Young S.K."/>
            <person name="Zeng Q."/>
            <person name="Gargeya S."/>
            <person name="Fitzgerald M."/>
            <person name="Haas B."/>
            <person name="Abouelleil A."/>
            <person name="Allen A.W."/>
            <person name="Alvarado L."/>
            <person name="Arachchi H.M."/>
            <person name="Berlin A.M."/>
            <person name="Chapman S.B."/>
            <person name="Gainer-Dewar J."/>
            <person name="Goldberg J."/>
            <person name="Griggs A."/>
            <person name="Gujja S."/>
            <person name="Hansen M."/>
            <person name="Howarth C."/>
            <person name="Imamovic A."/>
            <person name="Ireland A."/>
            <person name="Larimer J."/>
            <person name="McCowan C."/>
            <person name="Murphy C."/>
            <person name="Pearson M."/>
            <person name="Poon T.W."/>
            <person name="Priest M."/>
            <person name="Roberts A."/>
            <person name="Saif S."/>
            <person name="Shea T."/>
            <person name="Sisk P."/>
            <person name="Sykes S."/>
            <person name="Wortman J."/>
            <person name="Nusbaum C."/>
            <person name="Birren B."/>
        </authorList>
    </citation>
    <scope>NUCLEOTIDE SEQUENCE [LARGE SCALE GENOMIC DNA]</scope>
    <source>
        <strain evidence="8 9">CBS 101466</strain>
    </source>
</reference>
<keyword evidence="4 6" id="KW-0472">Membrane</keyword>
<keyword evidence="3 6" id="KW-1133">Transmembrane helix</keyword>
<dbReference type="InterPro" id="IPR011701">
    <property type="entry name" value="MFS"/>
</dbReference>
<dbReference type="Pfam" id="PF07690">
    <property type="entry name" value="MFS_1"/>
    <property type="match status" value="1"/>
</dbReference>
<protein>
    <recommendedName>
        <fullName evidence="7">Major facilitator superfamily (MFS) profile domain-containing protein</fullName>
    </recommendedName>
</protein>
<dbReference type="GO" id="GO:0005886">
    <property type="term" value="C:plasma membrane"/>
    <property type="evidence" value="ECO:0007669"/>
    <property type="project" value="TreeGrafter"/>
</dbReference>
<dbReference type="GO" id="GO:1990961">
    <property type="term" value="P:xenobiotic detoxification by transmembrane export across the plasma membrane"/>
    <property type="evidence" value="ECO:0007669"/>
    <property type="project" value="TreeGrafter"/>
</dbReference>
<dbReference type="Gene3D" id="1.20.1250.20">
    <property type="entry name" value="MFS general substrate transporter like domains"/>
    <property type="match status" value="1"/>
</dbReference>